<dbReference type="AlphaFoldDB" id="T0QQC9"/>
<dbReference type="EMBL" id="JH767136">
    <property type="protein sequence ID" value="EQC40344.1"/>
    <property type="molecule type" value="Genomic_DNA"/>
</dbReference>
<dbReference type="VEuPathDB" id="FungiDB:SDRG_02245"/>
<dbReference type="OrthoDB" id="65098at2759"/>
<evidence type="ECO:0000313" key="3">
    <source>
        <dbReference type="Proteomes" id="UP000030762"/>
    </source>
</evidence>
<protein>
    <recommendedName>
        <fullName evidence="4">Ricin B lectin domain-containing protein</fullName>
    </recommendedName>
</protein>
<keyword evidence="1" id="KW-0732">Signal</keyword>
<proteinExistence type="predicted"/>
<dbReference type="SUPFAM" id="SSF50370">
    <property type="entry name" value="Ricin B-like lectins"/>
    <property type="match status" value="2"/>
</dbReference>
<dbReference type="GeneID" id="19942972"/>
<gene>
    <name evidence="2" type="ORF">SDRG_02245</name>
</gene>
<reference evidence="2 3" key="1">
    <citation type="submission" date="2012-04" db="EMBL/GenBank/DDBJ databases">
        <title>The Genome Sequence of Saprolegnia declina VS20.</title>
        <authorList>
            <consortium name="The Broad Institute Genome Sequencing Platform"/>
            <person name="Russ C."/>
            <person name="Nusbaum C."/>
            <person name="Tyler B."/>
            <person name="van West P."/>
            <person name="Dieguez-Uribeondo J."/>
            <person name="de Bruijn I."/>
            <person name="Tripathy S."/>
            <person name="Jiang R."/>
            <person name="Young S.K."/>
            <person name="Zeng Q."/>
            <person name="Gargeya S."/>
            <person name="Fitzgerald M."/>
            <person name="Haas B."/>
            <person name="Abouelleil A."/>
            <person name="Alvarado L."/>
            <person name="Arachchi H.M."/>
            <person name="Berlin A."/>
            <person name="Chapman S.B."/>
            <person name="Goldberg J."/>
            <person name="Griggs A."/>
            <person name="Gujja S."/>
            <person name="Hansen M."/>
            <person name="Howarth C."/>
            <person name="Imamovic A."/>
            <person name="Larimer J."/>
            <person name="McCowen C."/>
            <person name="Montmayeur A."/>
            <person name="Murphy C."/>
            <person name="Neiman D."/>
            <person name="Pearson M."/>
            <person name="Priest M."/>
            <person name="Roberts A."/>
            <person name="Saif S."/>
            <person name="Shea T."/>
            <person name="Sisk P."/>
            <person name="Sykes S."/>
            <person name="Wortman J."/>
            <person name="Nusbaum C."/>
            <person name="Birren B."/>
        </authorList>
    </citation>
    <scope>NUCLEOTIDE SEQUENCE [LARGE SCALE GENOMIC DNA]</scope>
    <source>
        <strain evidence="2 3">VS20</strain>
    </source>
</reference>
<evidence type="ECO:0000256" key="1">
    <source>
        <dbReference type="SAM" id="SignalP"/>
    </source>
</evidence>
<feature type="chain" id="PRO_5004569898" description="Ricin B lectin domain-containing protein" evidence="1">
    <location>
        <begin position="24"/>
        <end position="468"/>
    </location>
</feature>
<dbReference type="RefSeq" id="XP_008606043.1">
    <property type="nucleotide sequence ID" value="XM_008607821.1"/>
</dbReference>
<name>T0QQC9_SAPDV</name>
<evidence type="ECO:0008006" key="4">
    <source>
        <dbReference type="Google" id="ProtNLM"/>
    </source>
</evidence>
<dbReference type="Gene3D" id="2.60.120.260">
    <property type="entry name" value="Galactose-binding domain-like"/>
    <property type="match status" value="1"/>
</dbReference>
<evidence type="ECO:0000313" key="2">
    <source>
        <dbReference type="EMBL" id="EQC40344.1"/>
    </source>
</evidence>
<feature type="signal peptide" evidence="1">
    <location>
        <begin position="1"/>
        <end position="23"/>
    </location>
</feature>
<dbReference type="InterPro" id="IPR035992">
    <property type="entry name" value="Ricin_B-like_lectins"/>
</dbReference>
<accession>T0QQC9</accession>
<dbReference type="InParanoid" id="T0QQC9"/>
<dbReference type="STRING" id="1156394.T0QQC9"/>
<dbReference type="PROSITE" id="PS50231">
    <property type="entry name" value="RICIN_B_LECTIN"/>
    <property type="match status" value="2"/>
</dbReference>
<sequence>MQLRYMCKLGVVLGLAAMTVVDAANFRIYTSTNRVLAESNGNIVVATPSANNAINEIFDYTDGSGKLMAQSASKCLGGQLEPMVLQDADFNVHMKLRLGLWYCIGDSVNVPWQYDATSRQFKHDYYDGWCLDAVTSPVSIYLCDPGSATQRFRLVAAQTPPPTPRPNKPTPRALRIRDHRRRLESDNPPGFRLADPSEKLLPMRITLLSKGVLQLVGTELYVQETPRNTTDEWFEYNANQQTLRSLSPEMNSSCLTLHPSNRLYFSSCCAPEMCQSQQFVFYKNRLRHPTSFCVARNQYKPDAGKPMAGIWCNDERNTDQWLAVYKEDPGAPDIGNRRRLDAFDTRIRAASGKLISEWTTGLYVNWAVNNKNEWFTYNDGGHTFQAQSNRQCIDAFWSSDPSVKWWVLKIHTFDCGYGNRNQEWSAEFNHIKHLNHAGMCMEARNDGTLGVNSCKNGFTPGEWLELYR</sequence>
<dbReference type="OMA" id="CMEARND"/>
<keyword evidence="3" id="KW-1185">Reference proteome</keyword>
<organism evidence="2 3">
    <name type="scientific">Saprolegnia diclina (strain VS20)</name>
    <dbReference type="NCBI Taxonomy" id="1156394"/>
    <lineage>
        <taxon>Eukaryota</taxon>
        <taxon>Sar</taxon>
        <taxon>Stramenopiles</taxon>
        <taxon>Oomycota</taxon>
        <taxon>Saprolegniomycetes</taxon>
        <taxon>Saprolegniales</taxon>
        <taxon>Saprolegniaceae</taxon>
        <taxon>Saprolegnia</taxon>
    </lineage>
</organism>
<dbReference type="Proteomes" id="UP000030762">
    <property type="component" value="Unassembled WGS sequence"/>
</dbReference>